<sequence>MSDAKLVFVYNADSGLFNTVTDIAHKILSPKTYECQLCSITHGIFSVRENWVNFLEELDAECEFLHKDEFIKAYPGIDTTYPAIFKIEANQPDLWIDDKHINQLSSVDDLKKAINEKLANN</sequence>
<reference evidence="1" key="1">
    <citation type="submission" date="2018-06" db="EMBL/GenBank/DDBJ databases">
        <authorList>
            <person name="Zhirakovskaya E."/>
        </authorList>
    </citation>
    <scope>NUCLEOTIDE SEQUENCE</scope>
</reference>
<dbReference type="EMBL" id="UOFF01000253">
    <property type="protein sequence ID" value="VAW56578.1"/>
    <property type="molecule type" value="Genomic_DNA"/>
</dbReference>
<gene>
    <name evidence="1" type="ORF">MNBD_GAMMA07-1687</name>
</gene>
<accession>A0A3B0WKN5</accession>
<evidence type="ECO:0000313" key="1">
    <source>
        <dbReference type="EMBL" id="VAW56578.1"/>
    </source>
</evidence>
<name>A0A3B0WKN5_9ZZZZ</name>
<organism evidence="1">
    <name type="scientific">hydrothermal vent metagenome</name>
    <dbReference type="NCBI Taxonomy" id="652676"/>
    <lineage>
        <taxon>unclassified sequences</taxon>
        <taxon>metagenomes</taxon>
        <taxon>ecological metagenomes</taxon>
    </lineage>
</organism>
<dbReference type="AlphaFoldDB" id="A0A3B0WKN5"/>
<evidence type="ECO:0008006" key="2">
    <source>
        <dbReference type="Google" id="ProtNLM"/>
    </source>
</evidence>
<protein>
    <recommendedName>
        <fullName evidence="2">GTPase</fullName>
    </recommendedName>
</protein>
<proteinExistence type="predicted"/>